<name>A0AAV7SLR8_PLEWA</name>
<protein>
    <submittedName>
        <fullName evidence="1">Uncharacterized protein</fullName>
    </submittedName>
</protein>
<comment type="caution">
    <text evidence="1">The sequence shown here is derived from an EMBL/GenBank/DDBJ whole genome shotgun (WGS) entry which is preliminary data.</text>
</comment>
<dbReference type="EMBL" id="JANPWB010000008">
    <property type="protein sequence ID" value="KAJ1165029.1"/>
    <property type="molecule type" value="Genomic_DNA"/>
</dbReference>
<proteinExistence type="predicted"/>
<dbReference type="Proteomes" id="UP001066276">
    <property type="component" value="Chromosome 4_2"/>
</dbReference>
<dbReference type="AlphaFoldDB" id="A0AAV7SLR8"/>
<reference evidence="1" key="1">
    <citation type="journal article" date="2022" name="bioRxiv">
        <title>Sequencing and chromosome-scale assembly of the giantPleurodeles waltlgenome.</title>
        <authorList>
            <person name="Brown T."/>
            <person name="Elewa A."/>
            <person name="Iarovenko S."/>
            <person name="Subramanian E."/>
            <person name="Araus A.J."/>
            <person name="Petzold A."/>
            <person name="Susuki M."/>
            <person name="Suzuki K.-i.T."/>
            <person name="Hayashi T."/>
            <person name="Toyoda A."/>
            <person name="Oliveira C."/>
            <person name="Osipova E."/>
            <person name="Leigh N.D."/>
            <person name="Simon A."/>
            <person name="Yun M.H."/>
        </authorList>
    </citation>
    <scope>NUCLEOTIDE SEQUENCE</scope>
    <source>
        <strain evidence="1">20211129_DDA</strain>
        <tissue evidence="1">Liver</tissue>
    </source>
</reference>
<accession>A0AAV7SLR8</accession>
<evidence type="ECO:0000313" key="1">
    <source>
        <dbReference type="EMBL" id="KAJ1165029.1"/>
    </source>
</evidence>
<organism evidence="1 2">
    <name type="scientific">Pleurodeles waltl</name>
    <name type="common">Iberian ribbed newt</name>
    <dbReference type="NCBI Taxonomy" id="8319"/>
    <lineage>
        <taxon>Eukaryota</taxon>
        <taxon>Metazoa</taxon>
        <taxon>Chordata</taxon>
        <taxon>Craniata</taxon>
        <taxon>Vertebrata</taxon>
        <taxon>Euteleostomi</taxon>
        <taxon>Amphibia</taxon>
        <taxon>Batrachia</taxon>
        <taxon>Caudata</taxon>
        <taxon>Salamandroidea</taxon>
        <taxon>Salamandridae</taxon>
        <taxon>Pleurodelinae</taxon>
        <taxon>Pleurodeles</taxon>
    </lineage>
</organism>
<evidence type="ECO:0000313" key="2">
    <source>
        <dbReference type="Proteomes" id="UP001066276"/>
    </source>
</evidence>
<keyword evidence="2" id="KW-1185">Reference proteome</keyword>
<sequence>MLLTPGGRRGTGSLETKARTHCWKPGLQRTRTTLLYSPNLPLTSLTTLPGGSNIAGITKLGISGITLIRDRFRDGELMTYEDLMTHNGVQARLFLTHRALTALIQRHWKQGSEEPPLHTGCHTICTIRGNKKVISTIYKALQRDTLHPLDKLRTQWQADSKRILRSI</sequence>
<gene>
    <name evidence="1" type="ORF">NDU88_005459</name>
</gene>